<evidence type="ECO:0000313" key="6">
    <source>
        <dbReference type="EMBL" id="OLL23050.1"/>
    </source>
</evidence>
<keyword evidence="2 3" id="KW-0694">RNA-binding</keyword>
<dbReference type="Gene3D" id="3.30.70.330">
    <property type="match status" value="2"/>
</dbReference>
<feature type="compositionally biased region" description="Polar residues" evidence="4">
    <location>
        <begin position="42"/>
        <end position="55"/>
    </location>
</feature>
<keyword evidence="1" id="KW-0677">Repeat</keyword>
<dbReference type="Pfam" id="PF00076">
    <property type="entry name" value="RRM_1"/>
    <property type="match status" value="2"/>
</dbReference>
<sequence>MSEEKTSTIISAPQTSEMKDLGNNIKAATADDKPEELKGTENVLTPPTSSPSQVRQGLGNVCAMQVPASPPQMQQYPMYGNFFPASSRPPQAAIRPSFAGGYPPNGFPNSRRNSWLGSNQARRPSFAPQFAPQAQRDMYNGTSMPSPNVAFSAIYPFQQMGMSPGQFNAQPVFHAPVDPNAQYPNLAQVLREVPAPVPTLYGGPGGYNSLEAALYNPTQTTNVYVRGLAPDMTDEALLWMAQRHANPGKAAISNAIIDQQTGSCKGFGFAMFENEAEACACIIGLSQCGYQCSFAKESFSTRLRNLQDNASTNLYISNLPLDTHERDLEELFQPYQVVSNRILRDATNNMSRGVGFARMMDREAADAIIEKFNGKLIPGCTQPLQVRYADSPQQKRLKGSTARRRFMRAREYNVLTGRASMDDPLYAEMAANFGSPRDTEGSNEQPWSPMSLPNIPMYMQSPGMVSFQPGYGSPMPMSYNGPMSPPFPRAMSNFDGEYNNHVAPEQGTIKAEIPSTDAVATLSELVGDGLRIEK</sequence>
<dbReference type="InterPro" id="IPR000504">
    <property type="entry name" value="RRM_dom"/>
</dbReference>
<dbReference type="GO" id="GO:1990904">
    <property type="term" value="C:ribonucleoprotein complex"/>
    <property type="evidence" value="ECO:0007669"/>
    <property type="project" value="InterPro"/>
</dbReference>
<dbReference type="GO" id="GO:0003723">
    <property type="term" value="F:RNA binding"/>
    <property type="evidence" value="ECO:0007669"/>
    <property type="project" value="UniProtKB-UniRule"/>
</dbReference>
<feature type="compositionally biased region" description="Polar residues" evidence="4">
    <location>
        <begin position="7"/>
        <end position="16"/>
    </location>
</feature>
<evidence type="ECO:0000256" key="1">
    <source>
        <dbReference type="ARBA" id="ARBA00022737"/>
    </source>
</evidence>
<accession>A0A1U7LK67</accession>
<feature type="domain" description="RRM" evidence="5">
    <location>
        <begin position="312"/>
        <end position="391"/>
    </location>
</feature>
<dbReference type="STRING" id="1198029.A0A1U7LK67"/>
<dbReference type="OrthoDB" id="271725at2759"/>
<feature type="region of interest" description="Disordered" evidence="4">
    <location>
        <begin position="1"/>
        <end position="55"/>
    </location>
</feature>
<dbReference type="InterPro" id="IPR035979">
    <property type="entry name" value="RBD_domain_sf"/>
</dbReference>
<name>A0A1U7LK67_NEOID</name>
<dbReference type="PROSITE" id="PS50102">
    <property type="entry name" value="RRM"/>
    <property type="match status" value="2"/>
</dbReference>
<evidence type="ECO:0000256" key="4">
    <source>
        <dbReference type="SAM" id="MobiDB-lite"/>
    </source>
</evidence>
<keyword evidence="7" id="KW-1185">Reference proteome</keyword>
<dbReference type="AlphaFoldDB" id="A0A1U7LK67"/>
<dbReference type="SMART" id="SM00360">
    <property type="entry name" value="RRM"/>
    <property type="match status" value="2"/>
</dbReference>
<dbReference type="InterPro" id="IPR012677">
    <property type="entry name" value="Nucleotide-bd_a/b_plait_sf"/>
</dbReference>
<feature type="compositionally biased region" description="Polar residues" evidence="4">
    <location>
        <begin position="107"/>
        <end position="122"/>
    </location>
</feature>
<dbReference type="EMBL" id="LXFE01002348">
    <property type="protein sequence ID" value="OLL23050.1"/>
    <property type="molecule type" value="Genomic_DNA"/>
</dbReference>
<protein>
    <submittedName>
        <fullName evidence="6">Sporulation-specific protein 5</fullName>
    </submittedName>
</protein>
<dbReference type="Proteomes" id="UP000186594">
    <property type="component" value="Unassembled WGS sequence"/>
</dbReference>
<dbReference type="SUPFAM" id="SSF54928">
    <property type="entry name" value="RNA-binding domain, RBD"/>
    <property type="match status" value="2"/>
</dbReference>
<evidence type="ECO:0000256" key="2">
    <source>
        <dbReference type="ARBA" id="ARBA00022884"/>
    </source>
</evidence>
<gene>
    <name evidence="6" type="ORF">NEOLI_001289</name>
</gene>
<comment type="caution">
    <text evidence="6">The sequence shown here is derived from an EMBL/GenBank/DDBJ whole genome shotgun (WGS) entry which is preliminary data.</text>
</comment>
<dbReference type="PANTHER" id="PTHR24012">
    <property type="entry name" value="RNA BINDING PROTEIN"/>
    <property type="match status" value="1"/>
</dbReference>
<evidence type="ECO:0000313" key="7">
    <source>
        <dbReference type="Proteomes" id="UP000186594"/>
    </source>
</evidence>
<evidence type="ECO:0000259" key="5">
    <source>
        <dbReference type="PROSITE" id="PS50102"/>
    </source>
</evidence>
<feature type="compositionally biased region" description="Basic and acidic residues" evidence="4">
    <location>
        <begin position="29"/>
        <end position="39"/>
    </location>
</feature>
<dbReference type="PRINTS" id="PR00961">
    <property type="entry name" value="HUDSXLRNA"/>
</dbReference>
<evidence type="ECO:0000256" key="3">
    <source>
        <dbReference type="PROSITE-ProRule" id="PRU00176"/>
    </source>
</evidence>
<reference evidence="6 7" key="1">
    <citation type="submission" date="2016-04" db="EMBL/GenBank/DDBJ databases">
        <title>Evolutionary innovation and constraint leading to complex multicellularity in the Ascomycota.</title>
        <authorList>
            <person name="Cisse O."/>
            <person name="Nguyen A."/>
            <person name="Hewitt D.A."/>
            <person name="Jedd G."/>
            <person name="Stajich J.E."/>
        </authorList>
    </citation>
    <scope>NUCLEOTIDE SEQUENCE [LARGE SCALE GENOMIC DNA]</scope>
    <source>
        <strain evidence="6 7">DAH-3</strain>
    </source>
</reference>
<organism evidence="6 7">
    <name type="scientific">Neolecta irregularis (strain DAH-3)</name>
    <dbReference type="NCBI Taxonomy" id="1198029"/>
    <lineage>
        <taxon>Eukaryota</taxon>
        <taxon>Fungi</taxon>
        <taxon>Dikarya</taxon>
        <taxon>Ascomycota</taxon>
        <taxon>Taphrinomycotina</taxon>
        <taxon>Neolectales</taxon>
        <taxon>Neolectaceae</taxon>
        <taxon>Neolecta</taxon>
    </lineage>
</organism>
<feature type="region of interest" description="Disordered" evidence="4">
    <location>
        <begin position="96"/>
        <end position="123"/>
    </location>
</feature>
<dbReference type="InterPro" id="IPR002343">
    <property type="entry name" value="Hud_Sxl_RNA"/>
</dbReference>
<proteinExistence type="predicted"/>
<feature type="domain" description="RRM" evidence="5">
    <location>
        <begin position="221"/>
        <end position="313"/>
    </location>
</feature>